<accession>A0ACC2XM75</accession>
<organism evidence="1 2">
    <name type="scientific">Naganishia vaughanmartiniae</name>
    <dbReference type="NCBI Taxonomy" id="1424756"/>
    <lineage>
        <taxon>Eukaryota</taxon>
        <taxon>Fungi</taxon>
        <taxon>Dikarya</taxon>
        <taxon>Basidiomycota</taxon>
        <taxon>Agaricomycotina</taxon>
        <taxon>Tremellomycetes</taxon>
        <taxon>Filobasidiales</taxon>
        <taxon>Filobasidiaceae</taxon>
        <taxon>Naganishia</taxon>
    </lineage>
</organism>
<evidence type="ECO:0000313" key="1">
    <source>
        <dbReference type="EMBL" id="KAJ9125077.1"/>
    </source>
</evidence>
<dbReference type="Proteomes" id="UP001243375">
    <property type="component" value="Unassembled WGS sequence"/>
</dbReference>
<protein>
    <submittedName>
        <fullName evidence="1">Uncharacterized protein</fullName>
    </submittedName>
</protein>
<proteinExistence type="predicted"/>
<reference evidence="1" key="1">
    <citation type="submission" date="2023-04" db="EMBL/GenBank/DDBJ databases">
        <title>Draft Genome sequencing of Naganishia species isolated from polar environments using Oxford Nanopore Technology.</title>
        <authorList>
            <person name="Leo P."/>
            <person name="Venkateswaran K."/>
        </authorList>
    </citation>
    <scope>NUCLEOTIDE SEQUENCE</scope>
    <source>
        <strain evidence="1">MNA-CCFEE 5425</strain>
    </source>
</reference>
<comment type="caution">
    <text evidence="1">The sequence shown here is derived from an EMBL/GenBank/DDBJ whole genome shotgun (WGS) entry which is preliminary data.</text>
</comment>
<name>A0ACC2XM75_9TREE</name>
<keyword evidence="2" id="KW-1185">Reference proteome</keyword>
<gene>
    <name evidence="1" type="ORF">QFC22_000030</name>
</gene>
<sequence length="420" mass="44112">MDSVPVHALARQPVEFTHTALNITSKAGDWLGTEQDVRIKRRGSLQESNNDLALRPLSRNRSKSQDGTEEVEGAGREQGALTNDEEPSVEYLDGGFGWAIVASTFVITFHFLGFLYSWGVIQADLLGKGLASSQLLSVVGGLQAFWNAAGCIPAAWLIQKIGVRKTTLSGVVLNSLAVLLASFSTESLGGLIFLQGIIAGIACGTLFMAVYPLPAQWFMRKRGIATGITSCGGGIGGAAWSLIIQKLIDKFGLPWAYRFMGALFGAIYNVASGIGRLGFGILADFVVGNLTSWIIALFAIAISSLCVWPFASGRGVIAVFTVLAGMGSGGYFSLQSSIVAQIVGSHRVNQAIGAIELASSIGFLAGPISGGALLDAFGGPSAGAEAYKPAMYLVGGTTFVSVILAVWIRASYSRKLFIKA</sequence>
<dbReference type="EMBL" id="JASBWU010000001">
    <property type="protein sequence ID" value="KAJ9125077.1"/>
    <property type="molecule type" value="Genomic_DNA"/>
</dbReference>
<evidence type="ECO:0000313" key="2">
    <source>
        <dbReference type="Proteomes" id="UP001243375"/>
    </source>
</evidence>